<evidence type="ECO:0000256" key="12">
    <source>
        <dbReference type="ARBA" id="ARBA00033342"/>
    </source>
</evidence>
<feature type="region of interest" description="Disordered" evidence="14">
    <location>
        <begin position="40"/>
        <end position="62"/>
    </location>
</feature>
<organism evidence="17 18">
    <name type="scientific">Ectopseudomonas mendocina</name>
    <name type="common">Pseudomonas mendocina</name>
    <dbReference type="NCBI Taxonomy" id="300"/>
    <lineage>
        <taxon>Bacteria</taxon>
        <taxon>Pseudomonadati</taxon>
        <taxon>Pseudomonadota</taxon>
        <taxon>Gammaproteobacteria</taxon>
        <taxon>Pseudomonadales</taxon>
        <taxon>Pseudomonadaceae</taxon>
        <taxon>Ectopseudomonas</taxon>
    </lineage>
</organism>
<dbReference type="NCBIfam" id="TIGR03593">
    <property type="entry name" value="yidC_nterm"/>
    <property type="match status" value="2"/>
</dbReference>
<feature type="compositionally biased region" description="Polar residues" evidence="14">
    <location>
        <begin position="52"/>
        <end position="62"/>
    </location>
</feature>
<name>A0ABZ2RFV7_ECTME</name>
<feature type="transmembrane region" description="Helical" evidence="13">
    <location>
        <begin position="457"/>
        <end position="480"/>
    </location>
</feature>
<evidence type="ECO:0000256" key="9">
    <source>
        <dbReference type="ARBA" id="ARBA00023136"/>
    </source>
</evidence>
<comment type="subcellular location">
    <subcellularLocation>
        <location evidence="1">Cell inner membrane</location>
        <topology evidence="1">Multi-pass membrane protein</topology>
    </subcellularLocation>
    <subcellularLocation>
        <location evidence="13">Cell membrane</location>
        <topology evidence="13">Multi-pass membrane protein</topology>
    </subcellularLocation>
</comment>
<dbReference type="InterPro" id="IPR038221">
    <property type="entry name" value="YidC_periplasmic_sf"/>
</dbReference>
<dbReference type="InterPro" id="IPR047196">
    <property type="entry name" value="YidC_ALB_C"/>
</dbReference>
<dbReference type="Gene3D" id="2.70.98.90">
    <property type="match status" value="1"/>
</dbReference>
<dbReference type="NCBIfam" id="TIGR03592">
    <property type="entry name" value="yidC_oxa1_cterm"/>
    <property type="match status" value="1"/>
</dbReference>
<reference evidence="17 18" key="1">
    <citation type="submission" date="2024-03" db="EMBL/GenBank/DDBJ databases">
        <title>Complete genome of BD2.</title>
        <authorList>
            <person name="Cao G."/>
        </authorList>
    </citation>
    <scope>NUCLEOTIDE SEQUENCE [LARGE SCALE GENOMIC DNA]</scope>
    <source>
        <strain evidence="17 18">BD2</strain>
    </source>
</reference>
<sequence>MDIQRSILIVALAVVSYMMVLQWNQDYGQAALPTDVAATSSATVPGLPDTPAATTTSGATDDIPSANTAAEPSAITATPAANDQLIRVRTDVLDLAIDPRGGDIVQLRLLQYPRRQDRPDVPFQLFDNGSERTYLAQSGLIGSNAPDKSSGRALWTSEKNSYELAEGQDQLTVDLKFSEEGVNYTKRFSFKRGLNAQCSAKEQMNKKPGCVDPSSYQVTVSYLVDNQSGSTWSGNMFAQLKRDASSDPSSTTATGTATYLGGAVWTPEEPYKKVSMKDIDKQSFKESVQGGWVAWLQHYFVTAWIPAKDSTNQVQTRKDSQGNYIVGFTGQAIQVAAGAQGETSAILYAGPKLQGHLKTLSPGLELTVDYGFLWFLAQPIFWLLEVIHSILGNWGWSIIFLTIIIKLIFFPLSAASYKSMARMRAVAPKLAQLKEQFGDDRQKMSQAMMELYKKEKINPLGGCLPILVQMPVFLALYWVLLESVEMRQAPWLLWITDLSIKDPFFILPLIMGATMFIQQQLNPTPPDPMQAKVMKMMPIIFTFFFLWFPAGLVLYWVVNNVLSIAQQWYITRKIEAASNSNA</sequence>
<dbReference type="EMBL" id="CP148074">
    <property type="protein sequence ID" value="WXL25906.1"/>
    <property type="molecule type" value="Genomic_DNA"/>
</dbReference>
<evidence type="ECO:0000256" key="7">
    <source>
        <dbReference type="ARBA" id="ARBA00022927"/>
    </source>
</evidence>
<keyword evidence="10 13" id="KW-0143">Chaperone</keyword>
<keyword evidence="18" id="KW-1185">Reference proteome</keyword>
<feature type="domain" description="Membrane insertase YidC/Oxa/ALB C-terminal" evidence="15">
    <location>
        <begin position="394"/>
        <end position="572"/>
    </location>
</feature>
<evidence type="ECO:0000256" key="3">
    <source>
        <dbReference type="ARBA" id="ARBA00015325"/>
    </source>
</evidence>
<dbReference type="InterPro" id="IPR028053">
    <property type="entry name" value="Membr_insert_YidC_N"/>
</dbReference>
<dbReference type="NCBIfam" id="NF002352">
    <property type="entry name" value="PRK01318.1-3"/>
    <property type="match status" value="1"/>
</dbReference>
<evidence type="ECO:0000256" key="2">
    <source>
        <dbReference type="ARBA" id="ARBA00010527"/>
    </source>
</evidence>
<feature type="transmembrane region" description="Helical" evidence="13">
    <location>
        <begin position="394"/>
        <end position="414"/>
    </location>
</feature>
<keyword evidence="5 13" id="KW-1003">Cell membrane</keyword>
<keyword evidence="7 13" id="KW-0653">Protein transport</keyword>
<comment type="similarity">
    <text evidence="2 13">Belongs to the OXA1/ALB3/YidC family. Type 1 subfamily.</text>
</comment>
<dbReference type="InterPro" id="IPR001708">
    <property type="entry name" value="YidC/ALB3/OXA1/COX18"/>
</dbReference>
<evidence type="ECO:0000313" key="18">
    <source>
        <dbReference type="Proteomes" id="UP001476583"/>
    </source>
</evidence>
<evidence type="ECO:0000313" key="17">
    <source>
        <dbReference type="EMBL" id="WXL25906.1"/>
    </source>
</evidence>
<feature type="domain" description="Membrane insertase YidC N-terminal" evidence="16">
    <location>
        <begin position="86"/>
        <end position="193"/>
    </location>
</feature>
<evidence type="ECO:0000259" key="15">
    <source>
        <dbReference type="Pfam" id="PF02096"/>
    </source>
</evidence>
<evidence type="ECO:0000256" key="6">
    <source>
        <dbReference type="ARBA" id="ARBA00022692"/>
    </source>
</evidence>
<dbReference type="Pfam" id="PF02096">
    <property type="entry name" value="60KD_IMP"/>
    <property type="match status" value="1"/>
</dbReference>
<evidence type="ECO:0000256" key="10">
    <source>
        <dbReference type="ARBA" id="ARBA00023186"/>
    </source>
</evidence>
<dbReference type="InterPro" id="IPR028055">
    <property type="entry name" value="YidC/Oxa/ALB_C"/>
</dbReference>
<feature type="transmembrane region" description="Helical" evidence="13">
    <location>
        <begin position="7"/>
        <end position="24"/>
    </location>
</feature>
<dbReference type="Proteomes" id="UP001476583">
    <property type="component" value="Chromosome"/>
</dbReference>
<dbReference type="CDD" id="cd19961">
    <property type="entry name" value="EcYidC-like_peri"/>
    <property type="match status" value="1"/>
</dbReference>
<keyword evidence="9 13" id="KW-0472">Membrane</keyword>
<evidence type="ECO:0000256" key="8">
    <source>
        <dbReference type="ARBA" id="ARBA00022989"/>
    </source>
</evidence>
<evidence type="ECO:0000256" key="5">
    <source>
        <dbReference type="ARBA" id="ARBA00022475"/>
    </source>
</evidence>
<keyword evidence="8 13" id="KW-1133">Transmembrane helix</keyword>
<comment type="function">
    <text evidence="13">Required for the insertion and/or proper folding and/or complex formation of integral membrane proteins into the membrane. Involved in integration of membrane proteins that insert both dependently and independently of the Sec translocase complex, as well as at least some lipoproteins. Aids folding of multispanning membrane proteins.</text>
</comment>
<keyword evidence="6 13" id="KW-0812">Transmembrane</keyword>
<dbReference type="CDD" id="cd20070">
    <property type="entry name" value="5TM_YidC_Alb3"/>
    <property type="match status" value="1"/>
</dbReference>
<evidence type="ECO:0000259" key="16">
    <source>
        <dbReference type="Pfam" id="PF14849"/>
    </source>
</evidence>
<evidence type="ECO:0000256" key="4">
    <source>
        <dbReference type="ARBA" id="ARBA00022448"/>
    </source>
</evidence>
<evidence type="ECO:0000256" key="14">
    <source>
        <dbReference type="SAM" id="MobiDB-lite"/>
    </source>
</evidence>
<accession>A0ABZ2RFV7</accession>
<dbReference type="HAMAP" id="MF_01810">
    <property type="entry name" value="YidC_type1"/>
    <property type="match status" value="1"/>
</dbReference>
<comment type="subunit">
    <text evidence="13">Interacts with the Sec translocase complex via SecD. Specifically interacts with transmembrane segments of nascent integral membrane proteins during membrane integration.</text>
</comment>
<dbReference type="PRINTS" id="PR01900">
    <property type="entry name" value="YIDCPROTEIN"/>
</dbReference>
<feature type="transmembrane region" description="Helical" evidence="13">
    <location>
        <begin position="538"/>
        <end position="558"/>
    </location>
</feature>
<dbReference type="PANTHER" id="PTHR12428">
    <property type="entry name" value="OXA1"/>
    <property type="match status" value="1"/>
</dbReference>
<keyword evidence="4 13" id="KW-0813">Transport</keyword>
<evidence type="ECO:0000256" key="13">
    <source>
        <dbReference type="HAMAP-Rule" id="MF_01810"/>
    </source>
</evidence>
<gene>
    <name evidence="13 17" type="primary">yidC</name>
    <name evidence="17" type="ORF">WG219_21870</name>
</gene>
<dbReference type="Pfam" id="PF14849">
    <property type="entry name" value="YidC_periplas"/>
    <property type="match status" value="2"/>
</dbReference>
<evidence type="ECO:0000256" key="11">
    <source>
        <dbReference type="ARBA" id="ARBA00033245"/>
    </source>
</evidence>
<dbReference type="PRINTS" id="PR00701">
    <property type="entry name" value="60KDINNERMP"/>
</dbReference>
<protein>
    <recommendedName>
        <fullName evidence="3 13">Membrane protein insertase YidC</fullName>
    </recommendedName>
    <alternativeName>
        <fullName evidence="12 13">Foldase YidC</fullName>
    </alternativeName>
    <alternativeName>
        <fullName evidence="11 13">Membrane integrase YidC</fullName>
    </alternativeName>
    <alternativeName>
        <fullName evidence="13">Membrane protein YidC</fullName>
    </alternativeName>
</protein>
<dbReference type="PANTHER" id="PTHR12428:SF65">
    <property type="entry name" value="CYTOCHROME C OXIDASE ASSEMBLY PROTEIN COX18, MITOCHONDRIAL"/>
    <property type="match status" value="1"/>
</dbReference>
<proteinExistence type="inferred from homology"/>
<feature type="domain" description="Membrane insertase YidC N-terminal" evidence="16">
    <location>
        <begin position="211"/>
        <end position="383"/>
    </location>
</feature>
<dbReference type="InterPro" id="IPR019998">
    <property type="entry name" value="Membr_insert_YidC"/>
</dbReference>
<evidence type="ECO:0000256" key="1">
    <source>
        <dbReference type="ARBA" id="ARBA00004429"/>
    </source>
</evidence>